<dbReference type="EMBL" id="JACHEN010000018">
    <property type="protein sequence ID" value="MBB6216856.1"/>
    <property type="molecule type" value="Genomic_DNA"/>
</dbReference>
<comment type="similarity">
    <text evidence="1">Belongs to the methyltransferase superfamily.</text>
</comment>
<evidence type="ECO:0000313" key="6">
    <source>
        <dbReference type="Proteomes" id="UP000579281"/>
    </source>
</evidence>
<keyword evidence="2 5" id="KW-0489">Methyltransferase</keyword>
<keyword evidence="3" id="KW-0808">Transferase</keyword>
<keyword evidence="5" id="KW-0830">Ubiquinone</keyword>
<dbReference type="InterPro" id="IPR013216">
    <property type="entry name" value="Methyltransf_11"/>
</dbReference>
<reference evidence="5 6" key="1">
    <citation type="submission" date="2020-08" db="EMBL/GenBank/DDBJ databases">
        <title>Genomic Encyclopedia of Type Strains, Phase IV (KMG-IV): sequencing the most valuable type-strain genomes for metagenomic binning, comparative biology and taxonomic classification.</title>
        <authorList>
            <person name="Goeker M."/>
        </authorList>
    </citation>
    <scope>NUCLEOTIDE SEQUENCE [LARGE SCALE GENOMIC DNA]</scope>
    <source>
        <strain evidence="5 6">DSM 103526</strain>
    </source>
</reference>
<dbReference type="InterPro" id="IPR051052">
    <property type="entry name" value="Diverse_substrate_MTase"/>
</dbReference>
<evidence type="ECO:0000256" key="2">
    <source>
        <dbReference type="ARBA" id="ARBA00022603"/>
    </source>
</evidence>
<evidence type="ECO:0000313" key="5">
    <source>
        <dbReference type="EMBL" id="MBB6216856.1"/>
    </source>
</evidence>
<dbReference type="SUPFAM" id="SSF53335">
    <property type="entry name" value="S-adenosyl-L-methionine-dependent methyltransferases"/>
    <property type="match status" value="1"/>
</dbReference>
<dbReference type="InterPro" id="IPR029063">
    <property type="entry name" value="SAM-dependent_MTases_sf"/>
</dbReference>
<dbReference type="Proteomes" id="UP000579281">
    <property type="component" value="Unassembled WGS sequence"/>
</dbReference>
<keyword evidence="6" id="KW-1185">Reference proteome</keyword>
<protein>
    <submittedName>
        <fullName evidence="5">Ubiquinone/menaquinone biosynthesis C-methylase UbiE</fullName>
    </submittedName>
</protein>
<gene>
    <name evidence="5" type="ORF">HNQ80_002961</name>
</gene>
<organism evidence="5 6">
    <name type="scientific">Anaerosolibacter carboniphilus</name>
    <dbReference type="NCBI Taxonomy" id="1417629"/>
    <lineage>
        <taxon>Bacteria</taxon>
        <taxon>Bacillati</taxon>
        <taxon>Bacillota</taxon>
        <taxon>Clostridia</taxon>
        <taxon>Peptostreptococcales</taxon>
        <taxon>Thermotaleaceae</taxon>
        <taxon>Anaerosolibacter</taxon>
    </lineage>
</organism>
<accession>A0A841KTD7</accession>
<dbReference type="GO" id="GO:0032259">
    <property type="term" value="P:methylation"/>
    <property type="evidence" value="ECO:0007669"/>
    <property type="project" value="UniProtKB-KW"/>
</dbReference>
<comment type="caution">
    <text evidence="5">The sequence shown here is derived from an EMBL/GenBank/DDBJ whole genome shotgun (WGS) entry which is preliminary data.</text>
</comment>
<sequence>MKTFEDKSRESYNRKADDYDNTAEGKFTVNFKKLLLEEIKIKPNNSILDVACGNGTFLKMLSKKCDIRGYGIDISERMIENAKKRCSDMTFEISNCDHTSFENQVFDVITVCAAYHHFPDVKAFAQEASRVLKPYGSIYIADVYYPFIIRAICNPFLPLSKAGDVKFYSPKEIISNFEAFGFKQAGFRREGYIQIIEMRRLS</sequence>
<evidence type="ECO:0000256" key="1">
    <source>
        <dbReference type="ARBA" id="ARBA00008361"/>
    </source>
</evidence>
<feature type="domain" description="Methyltransferase type 11" evidence="4">
    <location>
        <begin position="48"/>
        <end position="140"/>
    </location>
</feature>
<evidence type="ECO:0000259" key="4">
    <source>
        <dbReference type="Pfam" id="PF08241"/>
    </source>
</evidence>
<dbReference type="PANTHER" id="PTHR44942">
    <property type="entry name" value="METHYLTRANSF_11 DOMAIN-CONTAINING PROTEIN"/>
    <property type="match status" value="1"/>
</dbReference>
<dbReference type="AlphaFoldDB" id="A0A841KTD7"/>
<evidence type="ECO:0000256" key="3">
    <source>
        <dbReference type="ARBA" id="ARBA00022679"/>
    </source>
</evidence>
<dbReference type="RefSeq" id="WP_184311379.1">
    <property type="nucleotide sequence ID" value="NZ_JACHEN010000018.1"/>
</dbReference>
<dbReference type="Pfam" id="PF08241">
    <property type="entry name" value="Methyltransf_11"/>
    <property type="match status" value="1"/>
</dbReference>
<dbReference type="GO" id="GO:0008757">
    <property type="term" value="F:S-adenosylmethionine-dependent methyltransferase activity"/>
    <property type="evidence" value="ECO:0007669"/>
    <property type="project" value="InterPro"/>
</dbReference>
<proteinExistence type="inferred from homology"/>
<dbReference type="CDD" id="cd02440">
    <property type="entry name" value="AdoMet_MTases"/>
    <property type="match status" value="1"/>
</dbReference>
<name>A0A841KTD7_9FIRM</name>
<dbReference type="PANTHER" id="PTHR44942:SF4">
    <property type="entry name" value="METHYLTRANSFERASE TYPE 11 DOMAIN-CONTAINING PROTEIN"/>
    <property type="match status" value="1"/>
</dbReference>
<dbReference type="Gene3D" id="3.40.50.150">
    <property type="entry name" value="Vaccinia Virus protein VP39"/>
    <property type="match status" value="1"/>
</dbReference>